<comment type="similarity">
    <text evidence="1">Belongs to the transposase IS21/IS408/IS1162 family.</text>
</comment>
<dbReference type="GO" id="GO:0032196">
    <property type="term" value="P:transposition"/>
    <property type="evidence" value="ECO:0007669"/>
    <property type="project" value="UniProtKB-KW"/>
</dbReference>
<dbReference type="GO" id="GO:0006310">
    <property type="term" value="P:DNA recombination"/>
    <property type="evidence" value="ECO:0007669"/>
    <property type="project" value="UniProtKB-KW"/>
</dbReference>
<evidence type="ECO:0000256" key="5">
    <source>
        <dbReference type="SAM" id="MobiDB-lite"/>
    </source>
</evidence>
<evidence type="ECO:0000256" key="2">
    <source>
        <dbReference type="ARBA" id="ARBA00022578"/>
    </source>
</evidence>
<dbReference type="AlphaFoldDB" id="A0A370HIY6"/>
<evidence type="ECO:0000256" key="1">
    <source>
        <dbReference type="ARBA" id="ARBA00009277"/>
    </source>
</evidence>
<dbReference type="InterPro" id="IPR012337">
    <property type="entry name" value="RNaseH-like_sf"/>
</dbReference>
<accession>A0A370HIY6</accession>
<evidence type="ECO:0000259" key="7">
    <source>
        <dbReference type="PROSITE" id="PS50994"/>
    </source>
</evidence>
<keyword evidence="4" id="KW-0233">DNA recombination</keyword>
<dbReference type="RefSeq" id="WP_114770583.1">
    <property type="nucleotide sequence ID" value="NZ_QQBB01000005.1"/>
</dbReference>
<evidence type="ECO:0000313" key="8">
    <source>
        <dbReference type="EMBL" id="RDI58556.1"/>
    </source>
</evidence>
<feature type="compositionally biased region" description="Basic residues" evidence="5">
    <location>
        <begin position="364"/>
        <end position="375"/>
    </location>
</feature>
<feature type="region of interest" description="Disordered" evidence="5">
    <location>
        <begin position="364"/>
        <end position="393"/>
    </location>
</feature>
<dbReference type="Proteomes" id="UP000254925">
    <property type="component" value="Unassembled WGS sequence"/>
</dbReference>
<organism evidence="8 9">
    <name type="scientific">Microvirga subterranea</name>
    <dbReference type="NCBI Taxonomy" id="186651"/>
    <lineage>
        <taxon>Bacteria</taxon>
        <taxon>Pseudomonadati</taxon>
        <taxon>Pseudomonadota</taxon>
        <taxon>Alphaproteobacteria</taxon>
        <taxon>Hyphomicrobiales</taxon>
        <taxon>Methylobacteriaceae</taxon>
        <taxon>Microvirga</taxon>
    </lineage>
</organism>
<dbReference type="Pfam" id="PF00665">
    <property type="entry name" value="rve"/>
    <property type="match status" value="1"/>
</dbReference>
<keyword evidence="3" id="KW-0238">DNA-binding</keyword>
<comment type="caution">
    <text evidence="8">The sequence shown here is derived from an EMBL/GenBank/DDBJ whole genome shotgun (WGS) entry which is preliminary data.</text>
</comment>
<dbReference type="PANTHER" id="PTHR35004">
    <property type="entry name" value="TRANSPOSASE RV3428C-RELATED"/>
    <property type="match status" value="1"/>
</dbReference>
<dbReference type="SUPFAM" id="SSF46689">
    <property type="entry name" value="Homeodomain-like"/>
    <property type="match status" value="1"/>
</dbReference>
<gene>
    <name evidence="8" type="ORF">DES45_10579</name>
</gene>
<dbReference type="PROSITE" id="PS50531">
    <property type="entry name" value="HTH_IS21"/>
    <property type="match status" value="1"/>
</dbReference>
<dbReference type="Pfam" id="PF22483">
    <property type="entry name" value="Mu-transpos_C_2"/>
    <property type="match status" value="1"/>
</dbReference>
<dbReference type="SUPFAM" id="SSF53098">
    <property type="entry name" value="Ribonuclease H-like"/>
    <property type="match status" value="1"/>
</dbReference>
<dbReference type="Gene3D" id="3.30.420.10">
    <property type="entry name" value="Ribonuclease H-like superfamily/Ribonuclease H"/>
    <property type="match status" value="1"/>
</dbReference>
<dbReference type="InterPro" id="IPR009057">
    <property type="entry name" value="Homeodomain-like_sf"/>
</dbReference>
<dbReference type="GO" id="GO:0003677">
    <property type="term" value="F:DNA binding"/>
    <property type="evidence" value="ECO:0007669"/>
    <property type="project" value="UniProtKB-KW"/>
</dbReference>
<proteinExistence type="inferred from homology"/>
<feature type="domain" description="Integrase catalytic" evidence="7">
    <location>
        <begin position="114"/>
        <end position="291"/>
    </location>
</feature>
<evidence type="ECO:0000256" key="4">
    <source>
        <dbReference type="ARBA" id="ARBA00023172"/>
    </source>
</evidence>
<dbReference type="InterPro" id="IPR001584">
    <property type="entry name" value="Integrase_cat-core"/>
</dbReference>
<evidence type="ECO:0000256" key="3">
    <source>
        <dbReference type="ARBA" id="ARBA00023125"/>
    </source>
</evidence>
<reference evidence="8 9" key="1">
    <citation type="submission" date="2018-07" db="EMBL/GenBank/DDBJ databases">
        <title>Genomic Encyclopedia of Type Strains, Phase IV (KMG-IV): sequencing the most valuable type-strain genomes for metagenomic binning, comparative biology and taxonomic classification.</title>
        <authorList>
            <person name="Goeker M."/>
        </authorList>
    </citation>
    <scope>NUCLEOTIDE SEQUENCE [LARGE SCALE GENOMIC DNA]</scope>
    <source>
        <strain evidence="8 9">DSM 14364</strain>
    </source>
</reference>
<protein>
    <submittedName>
        <fullName evidence="8">Transposase</fullName>
    </submittedName>
</protein>
<sequence length="418" mass="47589">MIQLGEIVMILEWHRQGMSVSAIARQSGLDRKTVRKYIHRGLEAPAYGPRKPRQTVIDPFTVYLRERVAAFPGLTGSRLFREIRERGYAGGYTAVTDFLREIRPPTPSCFEVRFETAPGEQAQVDFAQFQVVFTDEPSAPRIVWLFSFVLGYSRLIWARFVLHQDLATLLRCHVAAFEALGGVPHEILYDRMKTVVTGEAHSGGIVYNRALIDLARHFGFHPKACRPYRAQTKGKVERPFRYIREDFFPARSFSNLDDLNRQLQHWLATVANPRVHATTRRVVMEAFAEERPSLRPLPLAPFRSVLHLERRISREGMVSVGGNFYSVPDATRRRVVEVHTLANEIRIFEDGALIAAHPVLEGRHQRRVAPGHRKSLPTTGHRRGSEASPVSRTGDVVAQRSLDFYDAVARHLARETRA</sequence>
<dbReference type="GO" id="GO:0015074">
    <property type="term" value="P:DNA integration"/>
    <property type="evidence" value="ECO:0007669"/>
    <property type="project" value="InterPro"/>
</dbReference>
<dbReference type="InterPro" id="IPR017894">
    <property type="entry name" value="HTH_IS21_transposase_type"/>
</dbReference>
<dbReference type="PROSITE" id="PS50994">
    <property type="entry name" value="INTEGRASE"/>
    <property type="match status" value="1"/>
</dbReference>
<dbReference type="OrthoDB" id="2065409at2"/>
<dbReference type="EMBL" id="QQBB01000005">
    <property type="protein sequence ID" value="RDI58556.1"/>
    <property type="molecule type" value="Genomic_DNA"/>
</dbReference>
<feature type="domain" description="HTH IS21-type" evidence="6">
    <location>
        <begin position="5"/>
        <end position="68"/>
    </location>
</feature>
<name>A0A370HIY6_9HYPH</name>
<dbReference type="InterPro" id="IPR036397">
    <property type="entry name" value="RNaseH_sf"/>
</dbReference>
<dbReference type="PANTHER" id="PTHR35004:SF6">
    <property type="entry name" value="TRANSPOSASE"/>
    <property type="match status" value="1"/>
</dbReference>
<dbReference type="NCBIfam" id="NF033546">
    <property type="entry name" value="transpos_IS21"/>
    <property type="match status" value="1"/>
</dbReference>
<dbReference type="InterPro" id="IPR054353">
    <property type="entry name" value="IstA-like_C"/>
</dbReference>
<evidence type="ECO:0000259" key="6">
    <source>
        <dbReference type="PROSITE" id="PS50531"/>
    </source>
</evidence>
<keyword evidence="9" id="KW-1185">Reference proteome</keyword>
<evidence type="ECO:0000313" key="9">
    <source>
        <dbReference type="Proteomes" id="UP000254925"/>
    </source>
</evidence>
<dbReference type="Gene3D" id="1.10.10.60">
    <property type="entry name" value="Homeodomain-like"/>
    <property type="match status" value="1"/>
</dbReference>
<keyword evidence="2" id="KW-0815">Transposition</keyword>